<comment type="caution">
    <text evidence="5">The sequence shown here is derived from an EMBL/GenBank/DDBJ whole genome shotgun (WGS) entry which is preliminary data.</text>
</comment>
<proteinExistence type="predicted"/>
<reference evidence="5 6" key="1">
    <citation type="journal article" date="2019" name="Front. Genet.">
        <title>Whole-Genome Sequencing of the Opportunistic Yeast Pathogen Candida inconspicua Uncovers Its Hybrid Origin.</title>
        <authorList>
            <person name="Mixao V."/>
            <person name="Hansen A.P."/>
            <person name="Saus E."/>
            <person name="Boekhout T."/>
            <person name="Lass-Florl C."/>
            <person name="Gabaldon T."/>
        </authorList>
    </citation>
    <scope>NUCLEOTIDE SEQUENCE [LARGE SCALE GENOMIC DNA]</scope>
    <source>
        <strain evidence="5 6">CBS 180</strain>
    </source>
</reference>
<dbReference type="STRING" id="52247.A0A4T0X533"/>
<feature type="region of interest" description="Disordered" evidence="3">
    <location>
        <begin position="288"/>
        <end position="313"/>
    </location>
</feature>
<dbReference type="OrthoDB" id="3997986at2759"/>
<dbReference type="InterPro" id="IPR025928">
    <property type="entry name" value="Flocculin_t3_rpt"/>
</dbReference>
<feature type="region of interest" description="Disordered" evidence="3">
    <location>
        <begin position="155"/>
        <end position="202"/>
    </location>
</feature>
<keyword evidence="6" id="KW-1185">Reference proteome</keyword>
<dbReference type="Pfam" id="PF13928">
    <property type="entry name" value="Flocculin_t3"/>
    <property type="match status" value="1"/>
</dbReference>
<protein>
    <submittedName>
        <fullName evidence="5">Uncharacterized protein</fullName>
    </submittedName>
</protein>
<evidence type="ECO:0000256" key="1">
    <source>
        <dbReference type="ARBA" id="ARBA00022729"/>
    </source>
</evidence>
<sequence>MKFSIAQALALVGTVSAATYSNTSFVPFGSGYFYDGEIYFDLTLPNSGFSAFSIAAGPGDGFTFAPDSFSGTYVPSGNTFPVAGSVTNGALDIQADIDFSPVDTAAEVAISGPLESNGDAFVGIFVVNLEGLPQLIEKRADQEFTVTVTATFSVPSDATSSSSSSSGSSATGSSSATTTGPSTLTSDGTTYEENTTPKTHTATSTTLLTITSCSDDKCHETVVPTGVTIVTTDKTVYTTWCPETSIDCGPDAITVTVTEDCTTEIPVTSGTITKTETVTTKTTETKYYTPKKPTGTNVPPKETTGTHVPPVHPTTVIPVPPSPTHSSELPTWEGAANNLAIGSGSIFAFVTVLLSMLL</sequence>
<feature type="compositionally biased region" description="Low complexity" evidence="3">
    <location>
        <begin position="303"/>
        <end position="313"/>
    </location>
</feature>
<dbReference type="Proteomes" id="UP000307173">
    <property type="component" value="Unassembled WGS sequence"/>
</dbReference>
<keyword evidence="2" id="KW-0325">Glycoprotein</keyword>
<feature type="compositionally biased region" description="Low complexity" evidence="3">
    <location>
        <begin position="155"/>
        <end position="189"/>
    </location>
</feature>
<evidence type="ECO:0000313" key="5">
    <source>
        <dbReference type="EMBL" id="TID30558.1"/>
    </source>
</evidence>
<keyword evidence="1 4" id="KW-0732">Signal</keyword>
<feature type="signal peptide" evidence="4">
    <location>
        <begin position="1"/>
        <end position="17"/>
    </location>
</feature>
<gene>
    <name evidence="5" type="ORF">CANINC_000913</name>
</gene>
<feature type="chain" id="PRO_5020358316" evidence="4">
    <location>
        <begin position="18"/>
        <end position="358"/>
    </location>
</feature>
<dbReference type="AlphaFoldDB" id="A0A4T0X533"/>
<name>A0A4T0X533_9ASCO</name>
<organism evidence="5 6">
    <name type="scientific">Pichia inconspicua</name>
    <dbReference type="NCBI Taxonomy" id="52247"/>
    <lineage>
        <taxon>Eukaryota</taxon>
        <taxon>Fungi</taxon>
        <taxon>Dikarya</taxon>
        <taxon>Ascomycota</taxon>
        <taxon>Saccharomycotina</taxon>
        <taxon>Pichiomycetes</taxon>
        <taxon>Pichiales</taxon>
        <taxon>Pichiaceae</taxon>
        <taxon>Pichia</taxon>
    </lineage>
</organism>
<dbReference type="EMBL" id="SELW01000141">
    <property type="protein sequence ID" value="TID30558.1"/>
    <property type="molecule type" value="Genomic_DNA"/>
</dbReference>
<accession>A0A4T0X533</accession>
<evidence type="ECO:0000313" key="6">
    <source>
        <dbReference type="Proteomes" id="UP000307173"/>
    </source>
</evidence>
<evidence type="ECO:0000256" key="3">
    <source>
        <dbReference type="SAM" id="MobiDB-lite"/>
    </source>
</evidence>
<evidence type="ECO:0000256" key="4">
    <source>
        <dbReference type="SAM" id="SignalP"/>
    </source>
</evidence>
<evidence type="ECO:0000256" key="2">
    <source>
        <dbReference type="ARBA" id="ARBA00023180"/>
    </source>
</evidence>